<evidence type="ECO:0000313" key="3">
    <source>
        <dbReference type="EMBL" id="KIM55348.1"/>
    </source>
</evidence>
<feature type="domain" description="F-box" evidence="2">
    <location>
        <begin position="40"/>
        <end position="88"/>
    </location>
</feature>
<dbReference type="Gene3D" id="1.20.1280.50">
    <property type="match status" value="1"/>
</dbReference>
<dbReference type="SUPFAM" id="SSF52047">
    <property type="entry name" value="RNI-like"/>
    <property type="match status" value="1"/>
</dbReference>
<keyword evidence="4" id="KW-1185">Reference proteome</keyword>
<evidence type="ECO:0000256" key="1">
    <source>
        <dbReference type="SAM" id="Coils"/>
    </source>
</evidence>
<dbReference type="Proteomes" id="UP000053989">
    <property type="component" value="Unassembled WGS sequence"/>
</dbReference>
<evidence type="ECO:0000313" key="4">
    <source>
        <dbReference type="Proteomes" id="UP000053989"/>
    </source>
</evidence>
<reference evidence="3 4" key="1">
    <citation type="submission" date="2014-04" db="EMBL/GenBank/DDBJ databases">
        <authorList>
            <consortium name="DOE Joint Genome Institute"/>
            <person name="Kuo A."/>
            <person name="Kohler A."/>
            <person name="Nagy L.G."/>
            <person name="Floudas D."/>
            <person name="Copeland A."/>
            <person name="Barry K.W."/>
            <person name="Cichocki N."/>
            <person name="Veneault-Fourrey C."/>
            <person name="LaButti K."/>
            <person name="Lindquist E.A."/>
            <person name="Lipzen A."/>
            <person name="Lundell T."/>
            <person name="Morin E."/>
            <person name="Murat C."/>
            <person name="Sun H."/>
            <person name="Tunlid A."/>
            <person name="Henrissat B."/>
            <person name="Grigoriev I.V."/>
            <person name="Hibbett D.S."/>
            <person name="Martin F."/>
            <person name="Nordberg H.P."/>
            <person name="Cantor M.N."/>
            <person name="Hua S.X."/>
        </authorList>
    </citation>
    <scope>NUCLEOTIDE SEQUENCE [LARGE SCALE GENOMIC DNA]</scope>
    <source>
        <strain evidence="3 4">Foug A</strain>
    </source>
</reference>
<keyword evidence="1" id="KW-0175">Coiled coil</keyword>
<dbReference type="InParanoid" id="A0A0C2Z0J5"/>
<sequence length="489" mass="55409">MNELTETRAELEQLKKQEQQVRAAVRAQKTKLQELIRQVPAPINRLPNEVLLRIFQFFIQSSNILTLGAVSYRWRDVTLQCPSLWSTIKVTQGRSTSLLEAQVARSAGLPLKIDICNIYHLNAMLDILIPCAVRWQSLTIQGYASYYETSALTRLNNYEYPSLTHVSIRDIRGEFTDISYFYSRQCPHLEYLELESYSSTLQVPHSVTFFSLHLTGMELSKVVQGPSLQKLTSLTISRWEERVELKPNSIQLPLLEKLACTGEGELNGLLQAIVAPNLIDLQHESRLRDRVDGDMLTKFPNITSLVLSRVEHFSFGGVVAFRFPAIRHVDVGYLRAVESLFASDTGPNTTDHLPHLESLTVRLLCPCERLQLHSLVAWLKARQNMDVPRLLVKFGFSNSHQECRGRDRGDVIYALYASLHEYCRLEWINVPLTIVMSGTVDDLLQLEMPKAYLGFIDTIGEVISTGHVQHNAGAYKDKLAIVGTVRTTS</sequence>
<feature type="coiled-coil region" evidence="1">
    <location>
        <begin position="1"/>
        <end position="31"/>
    </location>
</feature>
<dbReference type="InterPro" id="IPR036047">
    <property type="entry name" value="F-box-like_dom_sf"/>
</dbReference>
<dbReference type="SUPFAM" id="SSF81383">
    <property type="entry name" value="F-box domain"/>
    <property type="match status" value="1"/>
</dbReference>
<gene>
    <name evidence="3" type="ORF">SCLCIDRAFT_1221177</name>
</gene>
<protein>
    <recommendedName>
        <fullName evidence="2">F-box domain-containing protein</fullName>
    </recommendedName>
</protein>
<evidence type="ECO:0000259" key="2">
    <source>
        <dbReference type="PROSITE" id="PS50181"/>
    </source>
</evidence>
<accession>A0A0C2Z0J5</accession>
<dbReference type="EMBL" id="KN822136">
    <property type="protein sequence ID" value="KIM55348.1"/>
    <property type="molecule type" value="Genomic_DNA"/>
</dbReference>
<dbReference type="AlphaFoldDB" id="A0A0C2Z0J5"/>
<dbReference type="HOGENOM" id="CLU_023752_2_0_1"/>
<dbReference type="Pfam" id="PF12937">
    <property type="entry name" value="F-box-like"/>
    <property type="match status" value="1"/>
</dbReference>
<dbReference type="InterPro" id="IPR032675">
    <property type="entry name" value="LRR_dom_sf"/>
</dbReference>
<dbReference type="PROSITE" id="PS50181">
    <property type="entry name" value="FBOX"/>
    <property type="match status" value="1"/>
</dbReference>
<dbReference type="InterPro" id="IPR001810">
    <property type="entry name" value="F-box_dom"/>
</dbReference>
<proteinExistence type="predicted"/>
<reference evidence="4" key="2">
    <citation type="submission" date="2015-01" db="EMBL/GenBank/DDBJ databases">
        <title>Evolutionary Origins and Diversification of the Mycorrhizal Mutualists.</title>
        <authorList>
            <consortium name="DOE Joint Genome Institute"/>
            <consortium name="Mycorrhizal Genomics Consortium"/>
            <person name="Kohler A."/>
            <person name="Kuo A."/>
            <person name="Nagy L.G."/>
            <person name="Floudas D."/>
            <person name="Copeland A."/>
            <person name="Barry K.W."/>
            <person name="Cichocki N."/>
            <person name="Veneault-Fourrey C."/>
            <person name="LaButti K."/>
            <person name="Lindquist E.A."/>
            <person name="Lipzen A."/>
            <person name="Lundell T."/>
            <person name="Morin E."/>
            <person name="Murat C."/>
            <person name="Riley R."/>
            <person name="Ohm R."/>
            <person name="Sun H."/>
            <person name="Tunlid A."/>
            <person name="Henrissat B."/>
            <person name="Grigoriev I.V."/>
            <person name="Hibbett D.S."/>
            <person name="Martin F."/>
        </authorList>
    </citation>
    <scope>NUCLEOTIDE SEQUENCE [LARGE SCALE GENOMIC DNA]</scope>
    <source>
        <strain evidence="4">Foug A</strain>
    </source>
</reference>
<dbReference type="STRING" id="1036808.A0A0C2Z0J5"/>
<name>A0A0C2Z0J5_9AGAM</name>
<dbReference type="OrthoDB" id="3219769at2759"/>
<organism evidence="3 4">
    <name type="scientific">Scleroderma citrinum Foug A</name>
    <dbReference type="NCBI Taxonomy" id="1036808"/>
    <lineage>
        <taxon>Eukaryota</taxon>
        <taxon>Fungi</taxon>
        <taxon>Dikarya</taxon>
        <taxon>Basidiomycota</taxon>
        <taxon>Agaricomycotina</taxon>
        <taxon>Agaricomycetes</taxon>
        <taxon>Agaricomycetidae</taxon>
        <taxon>Boletales</taxon>
        <taxon>Sclerodermatineae</taxon>
        <taxon>Sclerodermataceae</taxon>
        <taxon>Scleroderma</taxon>
    </lineage>
</organism>
<dbReference type="Gene3D" id="3.80.10.10">
    <property type="entry name" value="Ribonuclease Inhibitor"/>
    <property type="match status" value="1"/>
</dbReference>